<dbReference type="GeneID" id="115874976"/>
<gene>
    <name evidence="3" type="primary">LOC115874976</name>
</gene>
<name>A0A6J2X4Q3_SITOR</name>
<feature type="region of interest" description="Disordered" evidence="1">
    <location>
        <begin position="99"/>
        <end position="121"/>
    </location>
</feature>
<dbReference type="Proteomes" id="UP000504635">
    <property type="component" value="Unplaced"/>
</dbReference>
<evidence type="ECO:0000313" key="3">
    <source>
        <dbReference type="RefSeq" id="XP_030746147.1"/>
    </source>
</evidence>
<dbReference type="OrthoDB" id="8193306at2759"/>
<keyword evidence="2" id="KW-1185">Reference proteome</keyword>
<reference evidence="3" key="1">
    <citation type="submission" date="2025-08" db="UniProtKB">
        <authorList>
            <consortium name="RefSeq"/>
        </authorList>
    </citation>
    <scope>IDENTIFICATION</scope>
    <source>
        <tissue evidence="3">Gonads</tissue>
    </source>
</reference>
<sequence length="235" mass="26535">MDIVKQDGVKFITNADLVNTWLDHNNKNPKLFVFEKMCSLLNTDEPSRQMRHHLETASRLFCLNISRRWAGSSRNRLRFEDRNKAWLLSKILMPQCLSDGQSSNSANLERAGTSRARGRPLKPFEECSKKTKIRRAKKITAGRTTSEIKYAAKLVSSQCPTTSLSPHQALALYLDLSLSERKYNILRSVVNSTGTNTFPSLYTLRQTQNALLPSNIYSTEISAEVDLQALLNATA</sequence>
<dbReference type="AlphaFoldDB" id="A0A6J2X4Q3"/>
<evidence type="ECO:0000256" key="1">
    <source>
        <dbReference type="SAM" id="MobiDB-lite"/>
    </source>
</evidence>
<proteinExistence type="predicted"/>
<evidence type="ECO:0000313" key="2">
    <source>
        <dbReference type="Proteomes" id="UP000504635"/>
    </source>
</evidence>
<organism evidence="2 3">
    <name type="scientific">Sitophilus oryzae</name>
    <name type="common">Rice weevil</name>
    <name type="synonym">Curculio oryzae</name>
    <dbReference type="NCBI Taxonomy" id="7048"/>
    <lineage>
        <taxon>Eukaryota</taxon>
        <taxon>Metazoa</taxon>
        <taxon>Ecdysozoa</taxon>
        <taxon>Arthropoda</taxon>
        <taxon>Hexapoda</taxon>
        <taxon>Insecta</taxon>
        <taxon>Pterygota</taxon>
        <taxon>Neoptera</taxon>
        <taxon>Endopterygota</taxon>
        <taxon>Coleoptera</taxon>
        <taxon>Polyphaga</taxon>
        <taxon>Cucujiformia</taxon>
        <taxon>Curculionidae</taxon>
        <taxon>Dryophthorinae</taxon>
        <taxon>Sitophilus</taxon>
    </lineage>
</organism>
<dbReference type="RefSeq" id="XP_030746147.1">
    <property type="nucleotide sequence ID" value="XM_030890287.1"/>
</dbReference>
<accession>A0A6J2X4Q3</accession>
<protein>
    <submittedName>
        <fullName evidence="3">Uncharacterized protein LOC115874976 isoform X2</fullName>
    </submittedName>
</protein>